<keyword evidence="7" id="KW-0732">Signal</keyword>
<evidence type="ECO:0000256" key="6">
    <source>
        <dbReference type="ARBA" id="ARBA00022825"/>
    </source>
</evidence>
<comment type="catalytic activity">
    <reaction evidence="1">
        <text>Hydrolysis of Pro-|-Xaa &gt;&gt; Ala-|-Xaa in oligopeptides.</text>
        <dbReference type="EC" id="3.4.21.26"/>
    </reaction>
</comment>
<dbReference type="InterPro" id="IPR051167">
    <property type="entry name" value="Prolyl_oligopep/macrocyclase"/>
</dbReference>
<accession>A0ABU2WM94</accession>
<evidence type="ECO:0000313" key="10">
    <source>
        <dbReference type="EMBL" id="MDT0498997.1"/>
    </source>
</evidence>
<reference evidence="10 11" key="1">
    <citation type="submission" date="2023-09" db="EMBL/GenBank/DDBJ databases">
        <authorList>
            <person name="Rey-Velasco X."/>
        </authorList>
    </citation>
    <scope>NUCLEOTIDE SEQUENCE [LARGE SCALE GENOMIC DNA]</scope>
    <source>
        <strain evidence="10 11">W345</strain>
    </source>
</reference>
<evidence type="ECO:0000256" key="2">
    <source>
        <dbReference type="ARBA" id="ARBA00005228"/>
    </source>
</evidence>
<dbReference type="Proteomes" id="UP001254608">
    <property type="component" value="Unassembled WGS sequence"/>
</dbReference>
<evidence type="ECO:0000256" key="7">
    <source>
        <dbReference type="SAM" id="SignalP"/>
    </source>
</evidence>
<dbReference type="RefSeq" id="WP_311366409.1">
    <property type="nucleotide sequence ID" value="NZ_JAVRIC010000031.1"/>
</dbReference>
<dbReference type="SUPFAM" id="SSF53474">
    <property type="entry name" value="alpha/beta-Hydrolases"/>
    <property type="match status" value="1"/>
</dbReference>
<dbReference type="Gene3D" id="3.40.50.1820">
    <property type="entry name" value="alpha/beta hydrolase"/>
    <property type="match status" value="1"/>
</dbReference>
<keyword evidence="5" id="KW-0378">Hydrolase</keyword>
<dbReference type="PANTHER" id="PTHR42881:SF2">
    <property type="entry name" value="PROLYL ENDOPEPTIDASE"/>
    <property type="match status" value="1"/>
</dbReference>
<feature type="signal peptide" evidence="7">
    <location>
        <begin position="1"/>
        <end position="21"/>
    </location>
</feature>
<dbReference type="InterPro" id="IPR002471">
    <property type="entry name" value="Pept_S9_AS"/>
</dbReference>
<dbReference type="PANTHER" id="PTHR42881">
    <property type="entry name" value="PROLYL ENDOPEPTIDASE"/>
    <property type="match status" value="1"/>
</dbReference>
<dbReference type="Gene3D" id="2.130.10.120">
    <property type="entry name" value="Prolyl oligopeptidase, N-terminal domain"/>
    <property type="match status" value="1"/>
</dbReference>
<evidence type="ECO:0000256" key="3">
    <source>
        <dbReference type="ARBA" id="ARBA00011897"/>
    </source>
</evidence>
<dbReference type="PRINTS" id="PR00862">
    <property type="entry name" value="PROLIGOPTASE"/>
</dbReference>
<dbReference type="InterPro" id="IPR029058">
    <property type="entry name" value="AB_hydrolase_fold"/>
</dbReference>
<proteinExistence type="inferred from homology"/>
<sequence length="708" mass="78327">MFRTACLFVGLMLAAPAVSTAQSFDYPNARQGTVVDDYFGTRVADPYRWLEDVDSPQTRAWIEAENAISKPLLAKLPERPAFEKRMTELWNYERSGTPFTRAGKRFYLRNDGLQNQSVLYVESPIGATPRVLLDPNTLSTDGTVALAGTVVSPDGRWLAYGLQRSGSDWLEFRFRDIASGEDRTDTLKRMKFSEVSWTHDSAGVFYSRYPAPPAGADPGTFDDLANQKLYYHVLGEDQARDRLIYERPEQPRLGFAGEVTADGRWLVVSVWEGTSQNLLYAKDLQTPDAPVFDGPLIGLVDEFRADFLLIGSQDSRLFVLSNDGAEHKRVIAFEPLKNATAEVVIPEGPDTIDTVTRAGDELIVLAMHDATHRLRRYGLDGEALGEIGLPGLGSVTEVEGEAGQSTLYYGFESFLQPTTQYAYDLDRGQGSVFFAPQLAYDPDDYVTEQVFYRSADGTRVPMFISHRKGLSREQTHRTYLYAYGGFDLAQTPSFQVERLVWMERGGIFALANLRGGGEYGEAWHRAGTLQNKQNVFDDFIAAGRYLVAQRWTTPRQLGINGRSNGGLLIGACVNQAPGLFAAAVPTVGVMDMLRFQKFTIGWAWVSDYGSSDDAGMFPSLRAISPVHNVNPDADYPAVLVTTGDHDDRVVPGHSFKYTAAMQAAVQGDARPVIIRIDTKAGHGGGKPVAKKIEESADIYAFLWHYTGL</sequence>
<gene>
    <name evidence="10" type="ORF">RM530_16765</name>
</gene>
<dbReference type="EMBL" id="JAVRIC010000031">
    <property type="protein sequence ID" value="MDT0498997.1"/>
    <property type="molecule type" value="Genomic_DNA"/>
</dbReference>
<organism evidence="10 11">
    <name type="scientific">Banduia mediterranea</name>
    <dbReference type="NCBI Taxonomy" id="3075609"/>
    <lineage>
        <taxon>Bacteria</taxon>
        <taxon>Pseudomonadati</taxon>
        <taxon>Pseudomonadota</taxon>
        <taxon>Gammaproteobacteria</taxon>
        <taxon>Nevskiales</taxon>
        <taxon>Algiphilaceae</taxon>
        <taxon>Banduia</taxon>
    </lineage>
</organism>
<feature type="chain" id="PRO_5046670902" description="prolyl oligopeptidase" evidence="7">
    <location>
        <begin position="22"/>
        <end position="708"/>
    </location>
</feature>
<feature type="domain" description="Peptidase S9 prolyl oligopeptidase catalytic" evidence="8">
    <location>
        <begin position="493"/>
        <end position="707"/>
    </location>
</feature>
<comment type="caution">
    <text evidence="10">The sequence shown here is derived from an EMBL/GenBank/DDBJ whole genome shotgun (WGS) entry which is preliminary data.</text>
</comment>
<comment type="similarity">
    <text evidence="2">Belongs to the peptidase S9A family.</text>
</comment>
<dbReference type="InterPro" id="IPR002470">
    <property type="entry name" value="Peptidase_S9A"/>
</dbReference>
<feature type="domain" description="Peptidase S9A N-terminal" evidence="9">
    <location>
        <begin position="28"/>
        <end position="432"/>
    </location>
</feature>
<evidence type="ECO:0000256" key="4">
    <source>
        <dbReference type="ARBA" id="ARBA00022670"/>
    </source>
</evidence>
<evidence type="ECO:0000259" key="8">
    <source>
        <dbReference type="Pfam" id="PF00326"/>
    </source>
</evidence>
<dbReference type="InterPro" id="IPR001375">
    <property type="entry name" value="Peptidase_S9_cat"/>
</dbReference>
<evidence type="ECO:0000256" key="1">
    <source>
        <dbReference type="ARBA" id="ARBA00001070"/>
    </source>
</evidence>
<evidence type="ECO:0000313" key="11">
    <source>
        <dbReference type="Proteomes" id="UP001254608"/>
    </source>
</evidence>
<name>A0ABU2WM94_9GAMM</name>
<dbReference type="EC" id="3.4.21.26" evidence="3"/>
<evidence type="ECO:0000256" key="5">
    <source>
        <dbReference type="ARBA" id="ARBA00022801"/>
    </source>
</evidence>
<dbReference type="InterPro" id="IPR023302">
    <property type="entry name" value="Pept_S9A_N"/>
</dbReference>
<dbReference type="Pfam" id="PF00326">
    <property type="entry name" value="Peptidase_S9"/>
    <property type="match status" value="1"/>
</dbReference>
<keyword evidence="6" id="KW-0720">Serine protease</keyword>
<dbReference type="Pfam" id="PF02897">
    <property type="entry name" value="Peptidase_S9_N"/>
    <property type="match status" value="1"/>
</dbReference>
<evidence type="ECO:0000259" key="9">
    <source>
        <dbReference type="Pfam" id="PF02897"/>
    </source>
</evidence>
<dbReference type="SUPFAM" id="SSF50993">
    <property type="entry name" value="Peptidase/esterase 'gauge' domain"/>
    <property type="match status" value="1"/>
</dbReference>
<dbReference type="PROSITE" id="PS00708">
    <property type="entry name" value="PRO_ENDOPEP_SER"/>
    <property type="match status" value="1"/>
</dbReference>
<keyword evidence="4" id="KW-0645">Protease</keyword>
<protein>
    <recommendedName>
        <fullName evidence="3">prolyl oligopeptidase</fullName>
        <ecNumber evidence="3">3.4.21.26</ecNumber>
    </recommendedName>
</protein>
<keyword evidence="11" id="KW-1185">Reference proteome</keyword>